<dbReference type="Gene3D" id="3.30.60.30">
    <property type="match status" value="1"/>
</dbReference>
<evidence type="ECO:0000259" key="2">
    <source>
        <dbReference type="PROSITE" id="PS51465"/>
    </source>
</evidence>
<protein>
    <recommendedName>
        <fullName evidence="2">Kazal-like domain-containing protein</fullName>
    </recommendedName>
</protein>
<name>A0AAW1RRK7_9CHLO</name>
<organism evidence="3 4">
    <name type="scientific">Apatococcus lobatus</name>
    <dbReference type="NCBI Taxonomy" id="904363"/>
    <lineage>
        <taxon>Eukaryota</taxon>
        <taxon>Viridiplantae</taxon>
        <taxon>Chlorophyta</taxon>
        <taxon>core chlorophytes</taxon>
        <taxon>Trebouxiophyceae</taxon>
        <taxon>Chlorellales</taxon>
        <taxon>Chlorellaceae</taxon>
        <taxon>Apatococcus</taxon>
    </lineage>
</organism>
<evidence type="ECO:0000313" key="3">
    <source>
        <dbReference type="EMBL" id="KAK9835811.1"/>
    </source>
</evidence>
<dbReference type="AlphaFoldDB" id="A0AAW1RRK7"/>
<dbReference type="InterPro" id="IPR002350">
    <property type="entry name" value="Kazal_dom"/>
</dbReference>
<evidence type="ECO:0000256" key="1">
    <source>
        <dbReference type="SAM" id="SignalP"/>
    </source>
</evidence>
<dbReference type="SUPFAM" id="SSF100895">
    <property type="entry name" value="Kazal-type serine protease inhibitors"/>
    <property type="match status" value="1"/>
</dbReference>
<gene>
    <name evidence="3" type="ORF">WJX74_008494</name>
</gene>
<dbReference type="EMBL" id="JALJOS010000008">
    <property type="protein sequence ID" value="KAK9835811.1"/>
    <property type="molecule type" value="Genomic_DNA"/>
</dbReference>
<feature type="signal peptide" evidence="1">
    <location>
        <begin position="1"/>
        <end position="18"/>
    </location>
</feature>
<comment type="caution">
    <text evidence="3">The sequence shown here is derived from an EMBL/GenBank/DDBJ whole genome shotgun (WGS) entry which is preliminary data.</text>
</comment>
<dbReference type="InterPro" id="IPR036058">
    <property type="entry name" value="Kazal_dom_sf"/>
</dbReference>
<reference evidence="3 4" key="1">
    <citation type="journal article" date="2024" name="Nat. Commun.">
        <title>Phylogenomics reveals the evolutionary origins of lichenization in chlorophyte algae.</title>
        <authorList>
            <person name="Puginier C."/>
            <person name="Libourel C."/>
            <person name="Otte J."/>
            <person name="Skaloud P."/>
            <person name="Haon M."/>
            <person name="Grisel S."/>
            <person name="Petersen M."/>
            <person name="Berrin J.G."/>
            <person name="Delaux P.M."/>
            <person name="Dal Grande F."/>
            <person name="Keller J."/>
        </authorList>
    </citation>
    <scope>NUCLEOTIDE SEQUENCE [LARGE SCALE GENOMIC DNA]</scope>
    <source>
        <strain evidence="3 4">SAG 2145</strain>
    </source>
</reference>
<dbReference type="PROSITE" id="PS00282">
    <property type="entry name" value="KAZAL_1"/>
    <property type="match status" value="1"/>
</dbReference>
<feature type="domain" description="Kazal-like" evidence="2">
    <location>
        <begin position="84"/>
        <end position="128"/>
    </location>
</feature>
<dbReference type="Proteomes" id="UP001438707">
    <property type="component" value="Unassembled WGS sequence"/>
</dbReference>
<keyword evidence="1" id="KW-0732">Signal</keyword>
<dbReference type="PROSITE" id="PS51465">
    <property type="entry name" value="KAZAL_2"/>
    <property type="match status" value="1"/>
</dbReference>
<evidence type="ECO:0000313" key="4">
    <source>
        <dbReference type="Proteomes" id="UP001438707"/>
    </source>
</evidence>
<feature type="chain" id="PRO_5043576043" description="Kazal-like domain-containing protein" evidence="1">
    <location>
        <begin position="19"/>
        <end position="159"/>
    </location>
</feature>
<accession>A0AAW1RRK7</accession>
<keyword evidence="4" id="KW-1185">Reference proteome</keyword>
<sequence>MLSLLALLVLTAPLLAQAQGYPGTYGNPSLGGYGGTPAPPPVPLFAPGPGPALGFPDLSSGGIESEGAGVPFVFPTLAPGPAGGYGGTDCICTAEYAPVCSPSGVQYPSPCVASCSGVFQFTVGPCASAMAGSGAPLARRHLRETIPGTPAPAPGPAFF</sequence>
<proteinExistence type="predicted"/>